<dbReference type="InterPro" id="IPR004568">
    <property type="entry name" value="Ppantetheine-prot_Trfase_dom"/>
</dbReference>
<comment type="catalytic activity">
    <reaction evidence="8">
        <text>apo-[ACP] + CoA = holo-[ACP] + adenosine 3',5'-bisphosphate + H(+)</text>
        <dbReference type="Rhea" id="RHEA:12068"/>
        <dbReference type="Rhea" id="RHEA-COMP:9685"/>
        <dbReference type="Rhea" id="RHEA-COMP:9690"/>
        <dbReference type="ChEBI" id="CHEBI:15378"/>
        <dbReference type="ChEBI" id="CHEBI:29999"/>
        <dbReference type="ChEBI" id="CHEBI:57287"/>
        <dbReference type="ChEBI" id="CHEBI:58343"/>
        <dbReference type="ChEBI" id="CHEBI:64479"/>
        <dbReference type="EC" id="2.7.8.7"/>
    </reaction>
</comment>
<dbReference type="InterPro" id="IPR037143">
    <property type="entry name" value="4-PPantetheinyl_Trfase_dom_sf"/>
</dbReference>
<evidence type="ECO:0000256" key="8">
    <source>
        <dbReference type="HAMAP-Rule" id="MF_00101"/>
    </source>
</evidence>
<dbReference type="GO" id="GO:0000287">
    <property type="term" value="F:magnesium ion binding"/>
    <property type="evidence" value="ECO:0007669"/>
    <property type="project" value="UniProtKB-UniRule"/>
</dbReference>
<evidence type="ECO:0000256" key="1">
    <source>
        <dbReference type="ARBA" id="ARBA00022516"/>
    </source>
</evidence>
<dbReference type="GO" id="GO:0008897">
    <property type="term" value="F:holo-[acyl-carrier-protein] synthase activity"/>
    <property type="evidence" value="ECO:0007669"/>
    <property type="project" value="UniProtKB-UniRule"/>
</dbReference>
<evidence type="ECO:0000256" key="6">
    <source>
        <dbReference type="ARBA" id="ARBA00023098"/>
    </source>
</evidence>
<dbReference type="AlphaFoldDB" id="A0A0D7X314"/>
<comment type="cofactor">
    <cofactor evidence="8">
        <name>Mg(2+)</name>
        <dbReference type="ChEBI" id="CHEBI:18420"/>
    </cofactor>
</comment>
<feature type="binding site" evidence="8">
    <location>
        <position position="59"/>
    </location>
    <ligand>
        <name>Mg(2+)</name>
        <dbReference type="ChEBI" id="CHEBI:18420"/>
    </ligand>
</feature>
<feature type="binding site" evidence="8">
    <location>
        <position position="8"/>
    </location>
    <ligand>
        <name>Mg(2+)</name>
        <dbReference type="ChEBI" id="CHEBI:18420"/>
    </ligand>
</feature>
<evidence type="ECO:0000256" key="3">
    <source>
        <dbReference type="ARBA" id="ARBA00022723"/>
    </source>
</evidence>
<evidence type="ECO:0000256" key="4">
    <source>
        <dbReference type="ARBA" id="ARBA00022832"/>
    </source>
</evidence>
<dbReference type="GO" id="GO:0006633">
    <property type="term" value="P:fatty acid biosynthetic process"/>
    <property type="evidence" value="ECO:0007669"/>
    <property type="project" value="UniProtKB-UniRule"/>
</dbReference>
<dbReference type="Gene3D" id="3.90.470.20">
    <property type="entry name" value="4'-phosphopantetheinyl transferase domain"/>
    <property type="match status" value="1"/>
</dbReference>
<evidence type="ECO:0000256" key="7">
    <source>
        <dbReference type="ARBA" id="ARBA00023160"/>
    </source>
</evidence>
<dbReference type="NCBIfam" id="TIGR00556">
    <property type="entry name" value="pantethn_trn"/>
    <property type="match status" value="1"/>
</dbReference>
<dbReference type="Pfam" id="PF01648">
    <property type="entry name" value="ACPS"/>
    <property type="match status" value="1"/>
</dbReference>
<comment type="similarity">
    <text evidence="8">Belongs to the P-Pant transferase superfamily. AcpS family.</text>
</comment>
<keyword evidence="4 8" id="KW-0276">Fatty acid metabolism</keyword>
<comment type="subcellular location">
    <subcellularLocation>
        <location evidence="8">Cytoplasm</location>
    </subcellularLocation>
</comment>
<gene>
    <name evidence="8" type="primary">acpS</name>
    <name evidence="10" type="ORF">QD47_10775</name>
</gene>
<dbReference type="PATRIC" id="fig|159743.3.peg.2396"/>
<keyword evidence="3 8" id="KW-0479">Metal-binding</keyword>
<comment type="caution">
    <text evidence="10">The sequence shown here is derived from an EMBL/GenBank/DDBJ whole genome shotgun (WGS) entry which is preliminary data.</text>
</comment>
<dbReference type="InterPro" id="IPR008278">
    <property type="entry name" value="4-PPantetheinyl_Trfase_dom"/>
</dbReference>
<sequence>MIYGIGHDVLEISRMADILAGKYADAFLNRVLTPAERDLAVERRGRLAEFVAGRFAAKEAITKAFGCGIGQIIGFGDMDILPEPGGKPAVYLSAPAWDRLGLPGAGSSDYSIHLSITHQPNIASAFVIVDYKET</sequence>
<dbReference type="InterPro" id="IPR002582">
    <property type="entry name" value="ACPS"/>
</dbReference>
<keyword evidence="5 8" id="KW-0460">Magnesium</keyword>
<dbReference type="Proteomes" id="UP000032534">
    <property type="component" value="Unassembled WGS sequence"/>
</dbReference>
<keyword evidence="2 8" id="KW-0808">Transferase</keyword>
<dbReference type="EC" id="2.7.8.7" evidence="8"/>
<proteinExistence type="inferred from homology"/>
<evidence type="ECO:0000313" key="11">
    <source>
        <dbReference type="Proteomes" id="UP000032534"/>
    </source>
</evidence>
<dbReference type="GO" id="GO:0005737">
    <property type="term" value="C:cytoplasm"/>
    <property type="evidence" value="ECO:0007669"/>
    <property type="project" value="UniProtKB-SubCell"/>
</dbReference>
<feature type="domain" description="4'-phosphopantetheinyl transferase" evidence="9">
    <location>
        <begin position="4"/>
        <end position="94"/>
    </location>
</feature>
<evidence type="ECO:0000256" key="2">
    <source>
        <dbReference type="ARBA" id="ARBA00022679"/>
    </source>
</evidence>
<reference evidence="10 11" key="1">
    <citation type="submission" date="2014-11" db="EMBL/GenBank/DDBJ databases">
        <title>Draft Genome Sequences of Paenibacillus polymyxa NRRL B-30509 and Paenibacillus terrae NRRL B-30644, Strains from a Poultry Environment that Produce Tridecaptin A and Paenicidins.</title>
        <authorList>
            <person name="van Belkum M.J."/>
            <person name="Lohans C.T."/>
            <person name="Vederas J.C."/>
        </authorList>
    </citation>
    <scope>NUCLEOTIDE SEQUENCE [LARGE SCALE GENOMIC DNA]</scope>
    <source>
        <strain evidence="10 11">NRRL B-30644</strain>
    </source>
</reference>
<name>A0A0D7X314_9BACL</name>
<evidence type="ECO:0000256" key="5">
    <source>
        <dbReference type="ARBA" id="ARBA00022842"/>
    </source>
</evidence>
<dbReference type="EMBL" id="JTHP01000017">
    <property type="protein sequence ID" value="KJD45649.1"/>
    <property type="molecule type" value="Genomic_DNA"/>
</dbReference>
<evidence type="ECO:0000313" key="10">
    <source>
        <dbReference type="EMBL" id="KJD45649.1"/>
    </source>
</evidence>
<dbReference type="HAMAP" id="MF_00101">
    <property type="entry name" value="AcpS"/>
    <property type="match status" value="1"/>
</dbReference>
<keyword evidence="7 8" id="KW-0275">Fatty acid biosynthesis</keyword>
<accession>A0A0D7X314</accession>
<dbReference type="NCBIfam" id="TIGR00516">
    <property type="entry name" value="acpS"/>
    <property type="match status" value="1"/>
</dbReference>
<evidence type="ECO:0000259" key="9">
    <source>
        <dbReference type="Pfam" id="PF01648"/>
    </source>
</evidence>
<dbReference type="RefSeq" id="WP_044646125.1">
    <property type="nucleotide sequence ID" value="NZ_JTHP01000017.1"/>
</dbReference>
<organism evidence="10 11">
    <name type="scientific">Paenibacillus terrae</name>
    <dbReference type="NCBI Taxonomy" id="159743"/>
    <lineage>
        <taxon>Bacteria</taxon>
        <taxon>Bacillati</taxon>
        <taxon>Bacillota</taxon>
        <taxon>Bacilli</taxon>
        <taxon>Bacillales</taxon>
        <taxon>Paenibacillaceae</taxon>
        <taxon>Paenibacillus</taxon>
    </lineage>
</organism>
<dbReference type="OrthoDB" id="517356at2"/>
<keyword evidence="8" id="KW-0963">Cytoplasm</keyword>
<keyword evidence="11" id="KW-1185">Reference proteome</keyword>
<protein>
    <recommendedName>
        <fullName evidence="8">Holo-[acyl-carrier-protein] synthase</fullName>
        <shortName evidence="8">Holo-ACP synthase</shortName>
        <ecNumber evidence="8">2.7.8.7</ecNumber>
    </recommendedName>
    <alternativeName>
        <fullName evidence="8">4'-phosphopantetheinyl transferase AcpS</fullName>
    </alternativeName>
</protein>
<comment type="function">
    <text evidence="8">Transfers the 4'-phosphopantetheine moiety from coenzyme A to a Ser of acyl-carrier-protein.</text>
</comment>
<keyword evidence="1 8" id="KW-0444">Lipid biosynthesis</keyword>
<dbReference type="SUPFAM" id="SSF56214">
    <property type="entry name" value="4'-phosphopantetheinyl transferase"/>
    <property type="match status" value="1"/>
</dbReference>
<keyword evidence="6 8" id="KW-0443">Lipid metabolism</keyword>